<feature type="signal peptide" evidence="1">
    <location>
        <begin position="1"/>
        <end position="22"/>
    </location>
</feature>
<comment type="caution">
    <text evidence="2">The sequence shown here is derived from an EMBL/GenBank/DDBJ whole genome shotgun (WGS) entry which is preliminary data.</text>
</comment>
<dbReference type="OrthoDB" id="198473at2"/>
<name>A0A4Y8PAF7_9BACT</name>
<keyword evidence="1" id="KW-0732">Signal</keyword>
<proteinExistence type="predicted"/>
<dbReference type="Proteomes" id="UP000297713">
    <property type="component" value="Unassembled WGS sequence"/>
</dbReference>
<keyword evidence="3" id="KW-1185">Reference proteome</keyword>
<evidence type="ECO:0000256" key="1">
    <source>
        <dbReference type="SAM" id="SignalP"/>
    </source>
</evidence>
<dbReference type="AlphaFoldDB" id="A0A4Y8PAF7"/>
<gene>
    <name evidence="2" type="ORF">A7Q10_08950</name>
</gene>
<protein>
    <submittedName>
        <fullName evidence="2">Uncharacterized protein</fullName>
    </submittedName>
</protein>
<sequence length="68" mass="7562">MKRFLKGLTVFFSLVVCGSFFATQGHGRMIQTTRGDMVIVGKQGNNYLGKSGECPSCKKEKKQKKTTE</sequence>
<accession>A0A4Y8PAF7</accession>
<reference evidence="2 3" key="1">
    <citation type="submission" date="2016-05" db="EMBL/GenBank/DDBJ databases">
        <title>Diversity and Homogeneity among Thermoacidophilic Verrucomicrobia Methanotrophs Linked with Geographical Origin.</title>
        <authorList>
            <person name="Erikstad H.-A."/>
            <person name="Smestad N.B."/>
            <person name="Ceballos R.M."/>
            <person name="Birkeland N.-K."/>
        </authorList>
    </citation>
    <scope>NUCLEOTIDE SEQUENCE [LARGE SCALE GENOMIC DNA]</scope>
    <source>
        <strain evidence="2 3">Phi</strain>
    </source>
</reference>
<dbReference type="RefSeq" id="WP_134440351.1">
    <property type="nucleotide sequence ID" value="NZ_CP065957.1"/>
</dbReference>
<organism evidence="2 3">
    <name type="scientific">Methylacidiphilum caldifontis</name>
    <dbReference type="NCBI Taxonomy" id="2795386"/>
    <lineage>
        <taxon>Bacteria</taxon>
        <taxon>Pseudomonadati</taxon>
        <taxon>Verrucomicrobiota</taxon>
        <taxon>Methylacidiphilae</taxon>
        <taxon>Methylacidiphilales</taxon>
        <taxon>Methylacidiphilaceae</taxon>
        <taxon>Methylacidiphilum (ex Ratnadevi et al. 2023)</taxon>
    </lineage>
</organism>
<dbReference type="EMBL" id="LXQC01000146">
    <property type="protein sequence ID" value="TFE67878.1"/>
    <property type="molecule type" value="Genomic_DNA"/>
</dbReference>
<feature type="chain" id="PRO_5021319088" evidence="1">
    <location>
        <begin position="23"/>
        <end position="68"/>
    </location>
</feature>
<evidence type="ECO:0000313" key="2">
    <source>
        <dbReference type="EMBL" id="TFE67878.1"/>
    </source>
</evidence>
<evidence type="ECO:0000313" key="3">
    <source>
        <dbReference type="Proteomes" id="UP000297713"/>
    </source>
</evidence>